<name>H5XS02_9FIRM</name>
<dbReference type="eggNOG" id="ENOG502ZBFI">
    <property type="taxonomic scope" value="Bacteria"/>
</dbReference>
<dbReference type="HOGENOM" id="CLU_076841_0_0_9"/>
<dbReference type="Pfam" id="PF19912">
    <property type="entry name" value="DUF6385"/>
    <property type="match status" value="1"/>
</dbReference>
<sequence length="314" mass="30980">MANFKIFQDNPDQAKVKIFGGNNQALNTDSSGNLTITSTGLAITPPTDGLAITSTGLAITAPTNGLTVTAAAEGLAITPPTGGLAITPPTNGLAITSTGLAITAPTNGLTVTAAAEGLAITPPTGGLAITPPTDGLAITSTGLAITAPTNGLTVTAAAEGLAITPPTGGLAITPPTDGLAITSTGLAITPPTGGLLVTSAGLSIISATTDVSATLANITDTAGSGDTTYNVLGVETWTFAVVNASLAENAQALVTMQISPDGTNWLDEAGPVTINQNSLTTLVSSIFLKYARVYYSAVNAASAVTLNVFFQGEL</sequence>
<keyword evidence="3" id="KW-1185">Reference proteome</keyword>
<accession>H5XS02</accession>
<evidence type="ECO:0000313" key="2">
    <source>
        <dbReference type="EMBL" id="EHQ87539.1"/>
    </source>
</evidence>
<reference evidence="2 3" key="1">
    <citation type="submission" date="2011-11" db="EMBL/GenBank/DDBJ databases">
        <title>The Noncontiguous Finished genome of Desulfosporosinus youngiae DSM 17734.</title>
        <authorList>
            <consortium name="US DOE Joint Genome Institute (JGI-PGF)"/>
            <person name="Lucas S."/>
            <person name="Han J."/>
            <person name="Lapidus A."/>
            <person name="Cheng J.-F."/>
            <person name="Goodwin L."/>
            <person name="Pitluck S."/>
            <person name="Peters L."/>
            <person name="Ovchinnikova G."/>
            <person name="Lu M."/>
            <person name="Land M.L."/>
            <person name="Hauser L."/>
            <person name="Pester M."/>
            <person name="Spring S."/>
            <person name="Ollivier B."/>
            <person name="Rattei T."/>
            <person name="Klenk H.-P."/>
            <person name="Wagner M."/>
            <person name="Loy A."/>
            <person name="Woyke T.J."/>
        </authorList>
    </citation>
    <scope>NUCLEOTIDE SEQUENCE [LARGE SCALE GENOMIC DNA]</scope>
    <source>
        <strain evidence="2 3">DSM 17734</strain>
    </source>
</reference>
<dbReference type="EMBL" id="CM001441">
    <property type="protein sequence ID" value="EHQ87539.1"/>
    <property type="molecule type" value="Genomic_DNA"/>
</dbReference>
<dbReference type="OrthoDB" id="1808778at2"/>
<feature type="domain" description="DUF6385" evidence="1">
    <location>
        <begin position="232"/>
        <end position="312"/>
    </location>
</feature>
<dbReference type="RefSeq" id="WP_007778622.1">
    <property type="nucleotide sequence ID" value="NZ_CM001441.1"/>
</dbReference>
<organism evidence="2 3">
    <name type="scientific">Desulfosporosinus youngiae DSM 17734</name>
    <dbReference type="NCBI Taxonomy" id="768710"/>
    <lineage>
        <taxon>Bacteria</taxon>
        <taxon>Bacillati</taxon>
        <taxon>Bacillota</taxon>
        <taxon>Clostridia</taxon>
        <taxon>Eubacteriales</taxon>
        <taxon>Desulfitobacteriaceae</taxon>
        <taxon>Desulfosporosinus</taxon>
    </lineage>
</organism>
<proteinExistence type="predicted"/>
<evidence type="ECO:0000259" key="1">
    <source>
        <dbReference type="Pfam" id="PF19912"/>
    </source>
</evidence>
<dbReference type="Proteomes" id="UP000005104">
    <property type="component" value="Chromosome"/>
</dbReference>
<dbReference type="STRING" id="768710.DesyoDRAFT_0345"/>
<dbReference type="AlphaFoldDB" id="H5XS02"/>
<gene>
    <name evidence="2" type="ORF">DesyoDRAFT_0345</name>
</gene>
<evidence type="ECO:0000313" key="3">
    <source>
        <dbReference type="Proteomes" id="UP000005104"/>
    </source>
</evidence>
<protein>
    <recommendedName>
        <fullName evidence="1">DUF6385 domain-containing protein</fullName>
    </recommendedName>
</protein>
<dbReference type="InterPro" id="IPR045965">
    <property type="entry name" value="DUF6385"/>
</dbReference>